<organism evidence="1 2">
    <name type="scientific">Chryseobacterium geocarposphaerae</name>
    <dbReference type="NCBI Taxonomy" id="1416776"/>
    <lineage>
        <taxon>Bacteria</taxon>
        <taxon>Pseudomonadati</taxon>
        <taxon>Bacteroidota</taxon>
        <taxon>Flavobacteriia</taxon>
        <taxon>Flavobacteriales</taxon>
        <taxon>Weeksellaceae</taxon>
        <taxon>Chryseobacterium group</taxon>
        <taxon>Chryseobacterium</taxon>
    </lineage>
</organism>
<dbReference type="EMBL" id="PGFD01000003">
    <property type="protein sequence ID" value="PJJ62799.1"/>
    <property type="molecule type" value="Genomic_DNA"/>
</dbReference>
<keyword evidence="2" id="KW-1185">Reference proteome</keyword>
<sequence length="95" mass="10687">MDLNSDIGRAVIGFHFCNKSLFVKLHHINRMICPLKSEFGSQARAKGRTLQYVELLPVASKDPVVDGFETNTNAKEGVNVINFHTNNDGLFWKKP</sequence>
<dbReference type="AlphaFoldDB" id="A0A2M9BXK4"/>
<protein>
    <submittedName>
        <fullName evidence="1">Uncharacterized protein</fullName>
    </submittedName>
</protein>
<gene>
    <name evidence="1" type="ORF">CLV73_3303</name>
</gene>
<evidence type="ECO:0000313" key="2">
    <source>
        <dbReference type="Proteomes" id="UP000228740"/>
    </source>
</evidence>
<comment type="caution">
    <text evidence="1">The sequence shown here is derived from an EMBL/GenBank/DDBJ whole genome shotgun (WGS) entry which is preliminary data.</text>
</comment>
<evidence type="ECO:0000313" key="1">
    <source>
        <dbReference type="EMBL" id="PJJ62799.1"/>
    </source>
</evidence>
<dbReference type="Proteomes" id="UP000228740">
    <property type="component" value="Unassembled WGS sequence"/>
</dbReference>
<reference evidence="1 2" key="1">
    <citation type="submission" date="2017-11" db="EMBL/GenBank/DDBJ databases">
        <title>Genomic Encyclopedia of Archaeal and Bacterial Type Strains, Phase II (KMG-II): From Individual Species to Whole Genera.</title>
        <authorList>
            <person name="Goeker M."/>
        </authorList>
    </citation>
    <scope>NUCLEOTIDE SEQUENCE [LARGE SCALE GENOMIC DNA]</scope>
    <source>
        <strain evidence="1 2">DSM 27617</strain>
    </source>
</reference>
<proteinExistence type="predicted"/>
<accession>A0A2M9BXK4</accession>
<name>A0A2M9BXK4_9FLAO</name>